<dbReference type="Proteomes" id="UP001175228">
    <property type="component" value="Unassembled WGS sequence"/>
</dbReference>
<comment type="caution">
    <text evidence="1">The sequence shown here is derived from an EMBL/GenBank/DDBJ whole genome shotgun (WGS) entry which is preliminary data.</text>
</comment>
<sequence length="274" mass="29955">MVPPPFHAIPCSNCGAFLDFRQTTDLFASDDTKITFGDVWVLHCGHMVDTLCAFGLIELRRRVSLNARPAGLPPPASPIAKSWQCPAPNCPTLYRSVRSCGIWTVLPDETGIVQDLKPFAREYSSSDPGLWPDVPHGTLSDLDAMGMSLRDLLAANDAYLRPESAARPLAVEYTTSLSRQLIPPVAVSVSSTVTLLSGSVQNSYIIDEIVAETLVSRPALPPNWANHLHTFSTVDDDEGREPSRALVLVTSKRSRNQWSAPSIPIHAPMWNLLC</sequence>
<accession>A0AA39UVW8</accession>
<gene>
    <name evidence="1" type="ORF">EDD18DRAFT_1344250</name>
</gene>
<dbReference type="AlphaFoldDB" id="A0AA39UVW8"/>
<dbReference type="EMBL" id="JAUEPU010000002">
    <property type="protein sequence ID" value="KAK0505437.1"/>
    <property type="molecule type" value="Genomic_DNA"/>
</dbReference>
<proteinExistence type="predicted"/>
<protein>
    <submittedName>
        <fullName evidence="1">Uncharacterized protein</fullName>
    </submittedName>
</protein>
<name>A0AA39UVW8_9AGAR</name>
<organism evidence="1 2">
    <name type="scientific">Armillaria luteobubalina</name>
    <dbReference type="NCBI Taxonomy" id="153913"/>
    <lineage>
        <taxon>Eukaryota</taxon>
        <taxon>Fungi</taxon>
        <taxon>Dikarya</taxon>
        <taxon>Basidiomycota</taxon>
        <taxon>Agaricomycotina</taxon>
        <taxon>Agaricomycetes</taxon>
        <taxon>Agaricomycetidae</taxon>
        <taxon>Agaricales</taxon>
        <taxon>Marasmiineae</taxon>
        <taxon>Physalacriaceae</taxon>
        <taxon>Armillaria</taxon>
    </lineage>
</organism>
<evidence type="ECO:0000313" key="2">
    <source>
        <dbReference type="Proteomes" id="UP001175228"/>
    </source>
</evidence>
<evidence type="ECO:0000313" key="1">
    <source>
        <dbReference type="EMBL" id="KAK0505437.1"/>
    </source>
</evidence>
<keyword evidence="2" id="KW-1185">Reference proteome</keyword>
<reference evidence="1" key="1">
    <citation type="submission" date="2023-06" db="EMBL/GenBank/DDBJ databases">
        <authorList>
            <consortium name="Lawrence Berkeley National Laboratory"/>
            <person name="Ahrendt S."/>
            <person name="Sahu N."/>
            <person name="Indic B."/>
            <person name="Wong-Bajracharya J."/>
            <person name="Merenyi Z."/>
            <person name="Ke H.-M."/>
            <person name="Monk M."/>
            <person name="Kocsube S."/>
            <person name="Drula E."/>
            <person name="Lipzen A."/>
            <person name="Balint B."/>
            <person name="Henrissat B."/>
            <person name="Andreopoulos B."/>
            <person name="Martin F.M."/>
            <person name="Harder C.B."/>
            <person name="Rigling D."/>
            <person name="Ford K.L."/>
            <person name="Foster G.D."/>
            <person name="Pangilinan J."/>
            <person name="Papanicolaou A."/>
            <person name="Barry K."/>
            <person name="LaButti K."/>
            <person name="Viragh M."/>
            <person name="Koriabine M."/>
            <person name="Yan M."/>
            <person name="Riley R."/>
            <person name="Champramary S."/>
            <person name="Plett K.L."/>
            <person name="Tsai I.J."/>
            <person name="Slot J."/>
            <person name="Sipos G."/>
            <person name="Plett J."/>
            <person name="Nagy L.G."/>
            <person name="Grigoriev I.V."/>
        </authorList>
    </citation>
    <scope>NUCLEOTIDE SEQUENCE</scope>
    <source>
        <strain evidence="1">HWK02</strain>
    </source>
</reference>